<keyword evidence="4" id="KW-0749">Sporulation</keyword>
<accession>A0AAE2V9F7</accession>
<dbReference type="SUPFAM" id="SSF54106">
    <property type="entry name" value="LysM domain"/>
    <property type="match status" value="1"/>
</dbReference>
<dbReference type="InterPro" id="IPR002502">
    <property type="entry name" value="Amidase_domain"/>
</dbReference>
<organism evidence="8 9">
    <name type="scientific">Oceaniferula flava</name>
    <dbReference type="NCBI Taxonomy" id="2800421"/>
    <lineage>
        <taxon>Bacteria</taxon>
        <taxon>Pseudomonadati</taxon>
        <taxon>Verrucomicrobiota</taxon>
        <taxon>Verrucomicrobiia</taxon>
        <taxon>Verrucomicrobiales</taxon>
        <taxon>Verrucomicrobiaceae</taxon>
        <taxon>Oceaniferula</taxon>
    </lineage>
</organism>
<keyword evidence="6" id="KW-0961">Cell wall biogenesis/degradation</keyword>
<dbReference type="SUPFAM" id="SSF55846">
    <property type="entry name" value="N-acetylmuramoyl-L-alanine amidase-like"/>
    <property type="match status" value="1"/>
</dbReference>
<sequence>MDFGSDVENRFWPQKWPMVAMLGIIWGLAACSSSPDYTSGDRSAAGSDYAATASSGHGLAASAPRKSSSSLYREVNVKKSFIPKGKHARKYRRRLNPKYITIHSTQNYSSSADAWRHSLALNNGKLRASKRKGGNRIGYLTWHYTVDQYRAVQHLPCNEQGEHADFDGPGNNYSLAIEMCENRGNSRAATIERTAKLSAWLMKEYDIPLRNVVPHYHWERKGLSKPHKNCPHFLLDNGRPGAKWQWFLAKVNKYYKSITSGSPTLVSTTTVNTRPIPVITQAQPRVLQSTPRPTVRKTTTTRSKPKPKVRYHTVRRGDTLYSLSRKYGTSVTAIQKANGMKSTLLINGKRLRIP</sequence>
<dbReference type="InterPro" id="IPR018392">
    <property type="entry name" value="LysM"/>
</dbReference>
<dbReference type="GO" id="GO:0030420">
    <property type="term" value="P:establishment of competence for transformation"/>
    <property type="evidence" value="ECO:0007669"/>
    <property type="project" value="UniProtKB-KW"/>
</dbReference>
<dbReference type="GO" id="GO:0009254">
    <property type="term" value="P:peptidoglycan turnover"/>
    <property type="evidence" value="ECO:0007669"/>
    <property type="project" value="TreeGrafter"/>
</dbReference>
<dbReference type="EC" id="3.5.1.28" evidence="2"/>
<gene>
    <name evidence="8" type="ORF">JIN83_08655</name>
</gene>
<dbReference type="GO" id="GO:0008745">
    <property type="term" value="F:N-acetylmuramoyl-L-alanine amidase activity"/>
    <property type="evidence" value="ECO:0007669"/>
    <property type="project" value="UniProtKB-EC"/>
</dbReference>
<dbReference type="AlphaFoldDB" id="A0AAE2V9F7"/>
<evidence type="ECO:0000256" key="2">
    <source>
        <dbReference type="ARBA" id="ARBA00011901"/>
    </source>
</evidence>
<reference evidence="8" key="1">
    <citation type="submission" date="2021-01" db="EMBL/GenBank/DDBJ databases">
        <title>Modified the classification status of verrucomicrobia.</title>
        <authorList>
            <person name="Feng X."/>
        </authorList>
    </citation>
    <scope>NUCLEOTIDE SEQUENCE</scope>
    <source>
        <strain evidence="8">5K15</strain>
    </source>
</reference>
<evidence type="ECO:0000256" key="1">
    <source>
        <dbReference type="ARBA" id="ARBA00001561"/>
    </source>
</evidence>
<comment type="caution">
    <text evidence="8">The sequence shown here is derived from an EMBL/GenBank/DDBJ whole genome shotgun (WGS) entry which is preliminary data.</text>
</comment>
<dbReference type="SMART" id="SM00644">
    <property type="entry name" value="Ami_2"/>
    <property type="match status" value="1"/>
</dbReference>
<dbReference type="Gene3D" id="3.40.80.10">
    <property type="entry name" value="Peptidoglycan recognition protein-like"/>
    <property type="match status" value="1"/>
</dbReference>
<keyword evidence="5" id="KW-0178">Competence</keyword>
<evidence type="ECO:0000259" key="7">
    <source>
        <dbReference type="PROSITE" id="PS51782"/>
    </source>
</evidence>
<dbReference type="InterPro" id="IPR036779">
    <property type="entry name" value="LysM_dom_sf"/>
</dbReference>
<dbReference type="GO" id="GO:0030435">
    <property type="term" value="P:sporulation resulting in formation of a cellular spore"/>
    <property type="evidence" value="ECO:0007669"/>
    <property type="project" value="UniProtKB-KW"/>
</dbReference>
<keyword evidence="3" id="KW-0378">Hydrolase</keyword>
<dbReference type="InterPro" id="IPR051206">
    <property type="entry name" value="NAMLAA_amidase_2"/>
</dbReference>
<dbReference type="GO" id="GO:0071555">
    <property type="term" value="P:cell wall organization"/>
    <property type="evidence" value="ECO:0007669"/>
    <property type="project" value="UniProtKB-KW"/>
</dbReference>
<dbReference type="Proteomes" id="UP000634206">
    <property type="component" value="Unassembled WGS sequence"/>
</dbReference>
<evidence type="ECO:0000256" key="6">
    <source>
        <dbReference type="ARBA" id="ARBA00023316"/>
    </source>
</evidence>
<dbReference type="CDD" id="cd06583">
    <property type="entry name" value="PGRP"/>
    <property type="match status" value="1"/>
</dbReference>
<dbReference type="EMBL" id="JAENIG010000005">
    <property type="protein sequence ID" value="MBK1855028.1"/>
    <property type="molecule type" value="Genomic_DNA"/>
</dbReference>
<dbReference type="CDD" id="cd00118">
    <property type="entry name" value="LysM"/>
    <property type="match status" value="1"/>
</dbReference>
<evidence type="ECO:0000256" key="3">
    <source>
        <dbReference type="ARBA" id="ARBA00022801"/>
    </source>
</evidence>
<name>A0AAE2V9F7_9BACT</name>
<evidence type="ECO:0000256" key="5">
    <source>
        <dbReference type="ARBA" id="ARBA00023287"/>
    </source>
</evidence>
<dbReference type="SMART" id="SM00257">
    <property type="entry name" value="LysM"/>
    <property type="match status" value="1"/>
</dbReference>
<keyword evidence="9" id="KW-1185">Reference proteome</keyword>
<evidence type="ECO:0000256" key="4">
    <source>
        <dbReference type="ARBA" id="ARBA00022969"/>
    </source>
</evidence>
<dbReference type="Pfam" id="PF01510">
    <property type="entry name" value="Amidase_2"/>
    <property type="match status" value="1"/>
</dbReference>
<dbReference type="PANTHER" id="PTHR30417:SF11">
    <property type="entry name" value="N-ACETYLMURAMOYL-L-ALANINE AMIDASE XLYA"/>
    <property type="match status" value="1"/>
</dbReference>
<dbReference type="Pfam" id="PF01476">
    <property type="entry name" value="LysM"/>
    <property type="match status" value="1"/>
</dbReference>
<evidence type="ECO:0000313" key="8">
    <source>
        <dbReference type="EMBL" id="MBK1855028.1"/>
    </source>
</evidence>
<dbReference type="PROSITE" id="PS51782">
    <property type="entry name" value="LYSM"/>
    <property type="match status" value="1"/>
</dbReference>
<feature type="domain" description="LysM" evidence="7">
    <location>
        <begin position="310"/>
        <end position="353"/>
    </location>
</feature>
<proteinExistence type="predicted"/>
<dbReference type="InterPro" id="IPR036505">
    <property type="entry name" value="Amidase/PGRP_sf"/>
</dbReference>
<comment type="catalytic activity">
    <reaction evidence="1">
        <text>Hydrolyzes the link between N-acetylmuramoyl residues and L-amino acid residues in certain cell-wall glycopeptides.</text>
        <dbReference type="EC" id="3.5.1.28"/>
    </reaction>
</comment>
<evidence type="ECO:0000313" key="9">
    <source>
        <dbReference type="Proteomes" id="UP000634206"/>
    </source>
</evidence>
<dbReference type="Gene3D" id="3.10.350.10">
    <property type="entry name" value="LysM domain"/>
    <property type="match status" value="1"/>
</dbReference>
<dbReference type="PANTHER" id="PTHR30417">
    <property type="entry name" value="N-ACETYLMURAMOYL-L-ALANINE AMIDASE AMID"/>
    <property type="match status" value="1"/>
</dbReference>
<protein>
    <recommendedName>
        <fullName evidence="2">N-acetylmuramoyl-L-alanine amidase</fullName>
        <ecNumber evidence="2">3.5.1.28</ecNumber>
    </recommendedName>
</protein>
<dbReference type="GO" id="GO:0009253">
    <property type="term" value="P:peptidoglycan catabolic process"/>
    <property type="evidence" value="ECO:0007669"/>
    <property type="project" value="InterPro"/>
</dbReference>